<dbReference type="AlphaFoldDB" id="A0AAW0RE05"/>
<dbReference type="EMBL" id="JAQQWP010000001">
    <property type="protein sequence ID" value="KAK8133160.1"/>
    <property type="molecule type" value="Genomic_DNA"/>
</dbReference>
<comment type="caution">
    <text evidence="1">The sequence shown here is derived from an EMBL/GenBank/DDBJ whole genome shotgun (WGS) entry which is preliminary data.</text>
</comment>
<gene>
    <name evidence="1" type="ORF">PG999_001333</name>
</gene>
<accession>A0AAW0RE05</accession>
<keyword evidence="2" id="KW-1185">Reference proteome</keyword>
<reference evidence="1 2" key="1">
    <citation type="submission" date="2023-01" db="EMBL/GenBank/DDBJ databases">
        <title>Analysis of 21 Apiospora genomes using comparative genomics revels a genus with tremendous synthesis potential of carbohydrate active enzymes and secondary metabolites.</title>
        <authorList>
            <person name="Sorensen T."/>
        </authorList>
    </citation>
    <scope>NUCLEOTIDE SEQUENCE [LARGE SCALE GENOMIC DNA]</scope>
    <source>
        <strain evidence="1 2">CBS 117206</strain>
    </source>
</reference>
<protein>
    <submittedName>
        <fullName evidence="1">Uncharacterized protein</fullName>
    </submittedName>
</protein>
<dbReference type="SUPFAM" id="SSF50494">
    <property type="entry name" value="Trypsin-like serine proteases"/>
    <property type="match status" value="1"/>
</dbReference>
<name>A0AAW0RE05_9PEZI</name>
<sequence>MSSPSGVTNKRRITPSAELSAPWSSRHVLTPFQLRDLSIDIFKGEVRDLLYDIFPKTNNVTEARFRCHLIFQVDELPKGPWPLTVGGVPITILEKNTRGRFVLFHNGFLDNLSLVICKHYNMDNLCDNSLRSLSAYIYELFKDNMPNIRIIEVIFTSAHTVEIVIGDHVQIGQARRILPGKIADWPVAYVRDHKIQRPRWTDRPAKSPAQPQPESDIVDTTAYDVLRPGVMISSEKLADNGHPAVLSTTSGILVKDGLGVSFMTAASHSIGESKAIWQSNRPDKIIGRATTEIPYTDISLIRLTTDVRFHNETFDSAGTPSFSRLGTSEDNLGWTNCHLNSSFTGNMESTIVAKSVRIEESEGEDQPRYVVYNWAYTGQVEDNEEKVHYPDGTSGSAVWNDDGIILGFHHYYIPEGPYAGFSCSVSASELAKDGYSLVK</sequence>
<dbReference type="Proteomes" id="UP001392437">
    <property type="component" value="Unassembled WGS sequence"/>
</dbReference>
<evidence type="ECO:0000313" key="1">
    <source>
        <dbReference type="EMBL" id="KAK8133160.1"/>
    </source>
</evidence>
<proteinExistence type="predicted"/>
<organism evidence="1 2">
    <name type="scientific">Apiospora kogelbergensis</name>
    <dbReference type="NCBI Taxonomy" id="1337665"/>
    <lineage>
        <taxon>Eukaryota</taxon>
        <taxon>Fungi</taxon>
        <taxon>Dikarya</taxon>
        <taxon>Ascomycota</taxon>
        <taxon>Pezizomycotina</taxon>
        <taxon>Sordariomycetes</taxon>
        <taxon>Xylariomycetidae</taxon>
        <taxon>Amphisphaeriales</taxon>
        <taxon>Apiosporaceae</taxon>
        <taxon>Apiospora</taxon>
    </lineage>
</organism>
<evidence type="ECO:0000313" key="2">
    <source>
        <dbReference type="Proteomes" id="UP001392437"/>
    </source>
</evidence>
<dbReference type="InterPro" id="IPR009003">
    <property type="entry name" value="Peptidase_S1_PA"/>
</dbReference>